<evidence type="ECO:0000313" key="4">
    <source>
        <dbReference type="Proteomes" id="UP001189429"/>
    </source>
</evidence>
<gene>
    <name evidence="3" type="ORF">PCOR1329_LOCUS52397</name>
</gene>
<dbReference type="PANTHER" id="PTHR47447">
    <property type="entry name" value="OS03G0856100 PROTEIN"/>
    <property type="match status" value="1"/>
</dbReference>
<keyword evidence="4" id="KW-1185">Reference proteome</keyword>
<feature type="non-terminal residue" evidence="3">
    <location>
        <position position="1"/>
    </location>
</feature>
<dbReference type="SUPFAM" id="SSF48452">
    <property type="entry name" value="TPR-like"/>
    <property type="match status" value="1"/>
</dbReference>
<comment type="caution">
    <text evidence="3">The sequence shown here is derived from an EMBL/GenBank/DDBJ whole genome shotgun (WGS) entry which is preliminary data.</text>
</comment>
<accession>A0ABN9UWM3</accession>
<dbReference type="InterPro" id="IPR002885">
    <property type="entry name" value="PPR_rpt"/>
</dbReference>
<dbReference type="EMBL" id="CAUYUJ010016376">
    <property type="protein sequence ID" value="CAK0864552.1"/>
    <property type="molecule type" value="Genomic_DNA"/>
</dbReference>
<proteinExistence type="predicted"/>
<feature type="repeat" description="PPR" evidence="2">
    <location>
        <begin position="232"/>
        <end position="266"/>
    </location>
</feature>
<dbReference type="Proteomes" id="UP001189429">
    <property type="component" value="Unassembled WGS sequence"/>
</dbReference>
<dbReference type="PROSITE" id="PS51375">
    <property type="entry name" value="PPR"/>
    <property type="match status" value="2"/>
</dbReference>
<evidence type="ECO:0008006" key="5">
    <source>
        <dbReference type="Google" id="ProtNLM"/>
    </source>
</evidence>
<dbReference type="Pfam" id="PF01535">
    <property type="entry name" value="PPR"/>
    <property type="match status" value="1"/>
</dbReference>
<evidence type="ECO:0000313" key="3">
    <source>
        <dbReference type="EMBL" id="CAK0864552.1"/>
    </source>
</evidence>
<protein>
    <recommendedName>
        <fullName evidence="5">Reverse transcriptase domain-containing protein</fullName>
    </recommendedName>
</protein>
<evidence type="ECO:0000256" key="2">
    <source>
        <dbReference type="PROSITE-ProRule" id="PRU00708"/>
    </source>
</evidence>
<keyword evidence="1" id="KW-0677">Repeat</keyword>
<name>A0ABN9UWM3_9DINO</name>
<organism evidence="3 4">
    <name type="scientific">Prorocentrum cordatum</name>
    <dbReference type="NCBI Taxonomy" id="2364126"/>
    <lineage>
        <taxon>Eukaryota</taxon>
        <taxon>Sar</taxon>
        <taxon>Alveolata</taxon>
        <taxon>Dinophyceae</taxon>
        <taxon>Prorocentrales</taxon>
        <taxon>Prorocentraceae</taxon>
        <taxon>Prorocentrum</taxon>
    </lineage>
</organism>
<dbReference type="InterPro" id="IPR011990">
    <property type="entry name" value="TPR-like_helical_dom_sf"/>
</dbReference>
<sequence length="359" mass="39209">VACFLGLAAWAFTSGRPRGYGRTRVELFTIVDHCGTSSERKQSAGIAQRVPAKPLLVHRCSNCDAARRPGHAGATTRAGVRDILYADDTLLASQHLGNLQLMFESIVTEGRKYGMKLNFEKTLQMNMSSTGGMPKILAQHSDVLVLLACLAAFLLGSARESSRRPDPAVLQLADPDRALERTVERFGELVKQGGRPDRVSFNAALSACSQLGRVSEAQQLFEQMPSFGLAPDAKAYSTLIRAYASNNRAREALALFESMREEDVKPNRFAYHDAVCCSVKLQRLEDAIALYNEMIRSKVPACGSTCQCLSHACRKRGWTDIADQIIEDLARGEKAELVMDAPSDASTEFKDDAAGSESD</sequence>
<reference evidence="3" key="1">
    <citation type="submission" date="2023-10" db="EMBL/GenBank/DDBJ databases">
        <authorList>
            <person name="Chen Y."/>
            <person name="Shah S."/>
            <person name="Dougan E. K."/>
            <person name="Thang M."/>
            <person name="Chan C."/>
        </authorList>
    </citation>
    <scope>NUCLEOTIDE SEQUENCE [LARGE SCALE GENOMIC DNA]</scope>
</reference>
<feature type="repeat" description="PPR" evidence="2">
    <location>
        <begin position="197"/>
        <end position="231"/>
    </location>
</feature>
<evidence type="ECO:0000256" key="1">
    <source>
        <dbReference type="ARBA" id="ARBA00022737"/>
    </source>
</evidence>
<dbReference type="NCBIfam" id="TIGR00756">
    <property type="entry name" value="PPR"/>
    <property type="match status" value="2"/>
</dbReference>
<dbReference type="Pfam" id="PF13041">
    <property type="entry name" value="PPR_2"/>
    <property type="match status" value="1"/>
</dbReference>
<dbReference type="Gene3D" id="1.25.40.10">
    <property type="entry name" value="Tetratricopeptide repeat domain"/>
    <property type="match status" value="1"/>
</dbReference>
<dbReference type="PANTHER" id="PTHR47447:SF24">
    <property type="entry name" value="PENTATRICOPEPTIDE REPEAT-CONTAINING PROTEIN"/>
    <property type="match status" value="1"/>
</dbReference>